<feature type="transmembrane region" description="Helical" evidence="6">
    <location>
        <begin position="24"/>
        <end position="45"/>
    </location>
</feature>
<dbReference type="GO" id="GO:0070072">
    <property type="term" value="P:vacuolar proton-transporting V-type ATPase complex assembly"/>
    <property type="evidence" value="ECO:0007669"/>
    <property type="project" value="UniProtKB-UniRule"/>
</dbReference>
<comment type="function">
    <text evidence="6">Required for the assembly of the V0 complex of the vacuolar ATPase (V-ATPase) in the endoplasmic reticulum.</text>
</comment>
<comment type="caution">
    <text evidence="6">Lacks conserved residue(s) required for the propagation of feature annotation.</text>
</comment>
<evidence type="ECO:0000256" key="4">
    <source>
        <dbReference type="ARBA" id="ARBA00023136"/>
    </source>
</evidence>
<dbReference type="GO" id="GO:0005789">
    <property type="term" value="C:endoplasmic reticulum membrane"/>
    <property type="evidence" value="ECO:0007669"/>
    <property type="project" value="UniProtKB-SubCell"/>
</dbReference>
<reference evidence="7" key="1">
    <citation type="journal article" date="2020" name="Fungal Divers.">
        <title>Resolving the Mortierellaceae phylogeny through synthesis of multi-gene phylogenetics and phylogenomics.</title>
        <authorList>
            <person name="Vandepol N."/>
            <person name="Liber J."/>
            <person name="Desiro A."/>
            <person name="Na H."/>
            <person name="Kennedy M."/>
            <person name="Barry K."/>
            <person name="Grigoriev I.V."/>
            <person name="Miller A.N."/>
            <person name="O'Donnell K."/>
            <person name="Stajich J.E."/>
            <person name="Bonito G."/>
        </authorList>
    </citation>
    <scope>NUCLEOTIDE SEQUENCE</scope>
    <source>
        <strain evidence="7">NVP1</strain>
    </source>
</reference>
<feature type="transmembrane region" description="Helical" evidence="6">
    <location>
        <begin position="57"/>
        <end position="79"/>
    </location>
</feature>
<accession>A0A9P5SQ54</accession>
<dbReference type="EMBL" id="JAAAUY010000083">
    <property type="protein sequence ID" value="KAF9335856.1"/>
    <property type="molecule type" value="Genomic_DNA"/>
</dbReference>
<dbReference type="AlphaFoldDB" id="A0A9P5SQ54"/>
<evidence type="ECO:0000256" key="5">
    <source>
        <dbReference type="ARBA" id="ARBA00023329"/>
    </source>
</evidence>
<keyword evidence="5 6" id="KW-0968">Cytoplasmic vesicle</keyword>
<keyword evidence="4 6" id="KW-0472">Membrane</keyword>
<proteinExistence type="inferred from homology"/>
<organism evidence="7 8">
    <name type="scientific">Podila minutissima</name>
    <dbReference type="NCBI Taxonomy" id="64525"/>
    <lineage>
        <taxon>Eukaryota</taxon>
        <taxon>Fungi</taxon>
        <taxon>Fungi incertae sedis</taxon>
        <taxon>Mucoromycota</taxon>
        <taxon>Mortierellomycotina</taxon>
        <taxon>Mortierellomycetes</taxon>
        <taxon>Mortierellales</taxon>
        <taxon>Mortierellaceae</taxon>
        <taxon>Podila</taxon>
    </lineage>
</organism>
<sequence length="95" mass="9779">MSSATSSLSSSASASSSVNVSTATVAKLAFFTVAMIAFPIGTYFLTIDSYFGGNATYAGISAAVVANLVLFAYVAVAVLEDSKDPRSPINIKKQQ</sequence>
<evidence type="ECO:0000313" key="8">
    <source>
        <dbReference type="Proteomes" id="UP000696485"/>
    </source>
</evidence>
<dbReference type="GO" id="GO:0012507">
    <property type="term" value="C:ER to Golgi transport vesicle membrane"/>
    <property type="evidence" value="ECO:0007669"/>
    <property type="project" value="UniProtKB-SubCell"/>
</dbReference>
<dbReference type="HAMAP" id="MF_03058">
    <property type="entry name" value="VMA21"/>
    <property type="match status" value="1"/>
</dbReference>
<dbReference type="Pfam" id="PF09446">
    <property type="entry name" value="VMA21"/>
    <property type="match status" value="1"/>
</dbReference>
<protein>
    <submittedName>
        <fullName evidence="7">Vacuolar ATPase assembly integral membrane protein vma21</fullName>
    </submittedName>
</protein>
<evidence type="ECO:0000313" key="7">
    <source>
        <dbReference type="EMBL" id="KAF9335856.1"/>
    </source>
</evidence>
<dbReference type="GO" id="GO:0033116">
    <property type="term" value="C:endoplasmic reticulum-Golgi intermediate compartment membrane"/>
    <property type="evidence" value="ECO:0007669"/>
    <property type="project" value="UniProtKB-SubCell"/>
</dbReference>
<evidence type="ECO:0000256" key="2">
    <source>
        <dbReference type="ARBA" id="ARBA00022824"/>
    </source>
</evidence>
<keyword evidence="3 6" id="KW-1133">Transmembrane helix</keyword>
<comment type="subcellular location">
    <subcellularLocation>
        <location evidence="6">Endoplasmic reticulum membrane</location>
        <topology evidence="6">Multi-pass membrane protein</topology>
    </subcellularLocation>
    <subcellularLocation>
        <location evidence="6">Endoplasmic reticulum-Golgi intermediate compartment membrane</location>
        <topology evidence="6">Multi-pass membrane protein</topology>
    </subcellularLocation>
    <subcellularLocation>
        <location evidence="6">Cytoplasmic vesicle</location>
        <location evidence="6">COPII-coated vesicle membrane</location>
        <topology evidence="6">Multi-pass membrane protein</topology>
    </subcellularLocation>
</comment>
<evidence type="ECO:0000256" key="6">
    <source>
        <dbReference type="HAMAP-Rule" id="MF_03058"/>
    </source>
</evidence>
<keyword evidence="1 6" id="KW-0812">Transmembrane</keyword>
<dbReference type="InterPro" id="IPR019013">
    <property type="entry name" value="Vma21"/>
</dbReference>
<name>A0A9P5SQ54_9FUNG</name>
<evidence type="ECO:0000256" key="1">
    <source>
        <dbReference type="ARBA" id="ARBA00022692"/>
    </source>
</evidence>
<keyword evidence="8" id="KW-1185">Reference proteome</keyword>
<comment type="caution">
    <text evidence="7">The sequence shown here is derived from an EMBL/GenBank/DDBJ whole genome shotgun (WGS) entry which is preliminary data.</text>
</comment>
<dbReference type="Proteomes" id="UP000696485">
    <property type="component" value="Unassembled WGS sequence"/>
</dbReference>
<keyword evidence="2 6" id="KW-0256">Endoplasmic reticulum</keyword>
<gene>
    <name evidence="7" type="primary">VMA21</name>
    <name evidence="7" type="ORF">BG006_010477</name>
</gene>
<evidence type="ECO:0000256" key="3">
    <source>
        <dbReference type="ARBA" id="ARBA00022989"/>
    </source>
</evidence>
<comment type="similarity">
    <text evidence="6">Belongs to the VMA21 family.</text>
</comment>